<sequence>MAGGSEFQVSSVMGSSSKGSLLGDVSFVGDSFSDISEFDKQSLEAQDFRPLRKPSGMAPTTTIETVTIVRPLKVIAFICGAIVVLLMVLALASTDWLLSNGWRQGLFEHCVEDGAPEPLPFGINQKKGCYRARNEPYIMASAGLCIVALLLDVFGTFLTGMGLWTKDPIKKYKYYRLALYVMVAALLSVLIALVVYPVCFTGELDKGNRNLWEFGWAYGVGWGAAIFLFGSIVLLICDKESEEIYFKERTITHESGDPSNSKT</sequence>
<dbReference type="InterPro" id="IPR015664">
    <property type="entry name" value="P53_induced"/>
</dbReference>
<accession>A0A7R8XJZ8</accession>
<comment type="subcellular location">
    <subcellularLocation>
        <location evidence="2">Cell junction</location>
    </subcellularLocation>
    <subcellularLocation>
        <location evidence="1">Membrane</location>
        <topology evidence="1">Multi-pass membrane protein</topology>
    </subcellularLocation>
</comment>
<comment type="similarity">
    <text evidence="3">Belongs to the TMEM47 family.</text>
</comment>
<dbReference type="Gene3D" id="1.20.140.150">
    <property type="match status" value="1"/>
</dbReference>
<dbReference type="FunFam" id="1.20.140.150:FF:000028">
    <property type="entry name" value="Uncharacterized protein, isoform A"/>
    <property type="match status" value="1"/>
</dbReference>
<organism evidence="9">
    <name type="scientific">Darwinula stevensoni</name>
    <dbReference type="NCBI Taxonomy" id="69355"/>
    <lineage>
        <taxon>Eukaryota</taxon>
        <taxon>Metazoa</taxon>
        <taxon>Ecdysozoa</taxon>
        <taxon>Arthropoda</taxon>
        <taxon>Crustacea</taxon>
        <taxon>Oligostraca</taxon>
        <taxon>Ostracoda</taxon>
        <taxon>Podocopa</taxon>
        <taxon>Podocopida</taxon>
        <taxon>Darwinulocopina</taxon>
        <taxon>Darwinuloidea</taxon>
        <taxon>Darwinulidae</taxon>
        <taxon>Darwinula</taxon>
    </lineage>
</organism>
<keyword evidence="4 8" id="KW-0812">Transmembrane</keyword>
<proteinExistence type="inferred from homology"/>
<dbReference type="Pfam" id="PF00822">
    <property type="entry name" value="PMP22_Claudin"/>
    <property type="match status" value="1"/>
</dbReference>
<dbReference type="AlphaFoldDB" id="A0A7R8XJZ8"/>
<dbReference type="InterPro" id="IPR004031">
    <property type="entry name" value="PMP22/EMP/MP20/Claudin"/>
</dbReference>
<feature type="transmembrane region" description="Helical" evidence="8">
    <location>
        <begin position="216"/>
        <end position="237"/>
    </location>
</feature>
<dbReference type="EMBL" id="CAJPEV010002141">
    <property type="protein sequence ID" value="CAG0895827.1"/>
    <property type="molecule type" value="Genomic_DNA"/>
</dbReference>
<keyword evidence="7 8" id="KW-0472">Membrane</keyword>
<evidence type="ECO:0000256" key="6">
    <source>
        <dbReference type="ARBA" id="ARBA00022989"/>
    </source>
</evidence>
<evidence type="ECO:0000256" key="2">
    <source>
        <dbReference type="ARBA" id="ARBA00004282"/>
    </source>
</evidence>
<evidence type="ECO:0000256" key="1">
    <source>
        <dbReference type="ARBA" id="ARBA00004141"/>
    </source>
</evidence>
<dbReference type="PANTHER" id="PTHR14399">
    <property type="entry name" value="P53-INDUCED PROTEIN RELATED"/>
    <property type="match status" value="1"/>
</dbReference>
<evidence type="ECO:0008006" key="11">
    <source>
        <dbReference type="Google" id="ProtNLM"/>
    </source>
</evidence>
<feature type="transmembrane region" description="Helical" evidence="8">
    <location>
        <begin position="74"/>
        <end position="92"/>
    </location>
</feature>
<evidence type="ECO:0000256" key="7">
    <source>
        <dbReference type="ARBA" id="ARBA00023136"/>
    </source>
</evidence>
<dbReference type="EMBL" id="LR901658">
    <property type="protein sequence ID" value="CAD7249102.1"/>
    <property type="molecule type" value="Genomic_DNA"/>
</dbReference>
<evidence type="ECO:0000313" key="10">
    <source>
        <dbReference type="Proteomes" id="UP000677054"/>
    </source>
</evidence>
<dbReference type="GO" id="GO:0016020">
    <property type="term" value="C:membrane"/>
    <property type="evidence" value="ECO:0007669"/>
    <property type="project" value="UniProtKB-SubCell"/>
</dbReference>
<gene>
    <name evidence="9" type="ORF">DSTB1V02_LOCUS8903</name>
</gene>
<protein>
    <recommendedName>
        <fullName evidence="11">Transmembrane protein 47</fullName>
    </recommendedName>
</protein>
<keyword evidence="10" id="KW-1185">Reference proteome</keyword>
<name>A0A7R8XJZ8_9CRUS</name>
<dbReference type="OrthoDB" id="8655982at2759"/>
<dbReference type="PANTHER" id="PTHR14399:SF5">
    <property type="entry name" value="CELL JUNCTION PROTEIN VAB-9"/>
    <property type="match status" value="1"/>
</dbReference>
<evidence type="ECO:0000256" key="5">
    <source>
        <dbReference type="ARBA" id="ARBA00022949"/>
    </source>
</evidence>
<reference evidence="9" key="1">
    <citation type="submission" date="2020-11" db="EMBL/GenBank/DDBJ databases">
        <authorList>
            <person name="Tran Van P."/>
        </authorList>
    </citation>
    <scope>NUCLEOTIDE SEQUENCE</scope>
</reference>
<feature type="transmembrane region" description="Helical" evidence="8">
    <location>
        <begin position="177"/>
        <end position="196"/>
    </location>
</feature>
<evidence type="ECO:0000313" key="9">
    <source>
        <dbReference type="EMBL" id="CAD7249102.1"/>
    </source>
</evidence>
<evidence type="ECO:0000256" key="8">
    <source>
        <dbReference type="SAM" id="Phobius"/>
    </source>
</evidence>
<evidence type="ECO:0000256" key="4">
    <source>
        <dbReference type="ARBA" id="ARBA00022692"/>
    </source>
</evidence>
<keyword evidence="5" id="KW-0965">Cell junction</keyword>
<dbReference type="Proteomes" id="UP000677054">
    <property type="component" value="Unassembled WGS sequence"/>
</dbReference>
<dbReference type="GO" id="GO:0098609">
    <property type="term" value="P:cell-cell adhesion"/>
    <property type="evidence" value="ECO:0007669"/>
    <property type="project" value="TreeGrafter"/>
</dbReference>
<feature type="transmembrane region" description="Helical" evidence="8">
    <location>
        <begin position="137"/>
        <end position="165"/>
    </location>
</feature>
<dbReference type="GO" id="GO:0005911">
    <property type="term" value="C:cell-cell junction"/>
    <property type="evidence" value="ECO:0007669"/>
    <property type="project" value="TreeGrafter"/>
</dbReference>
<keyword evidence="6 8" id="KW-1133">Transmembrane helix</keyword>
<evidence type="ECO:0000256" key="3">
    <source>
        <dbReference type="ARBA" id="ARBA00008691"/>
    </source>
</evidence>